<reference evidence="2" key="1">
    <citation type="submission" date="2024-07" db="EMBL/GenBank/DDBJ databases">
        <title>Two chromosome-level genome assemblies of Korean endemic species Abeliophyllum distichum and Forsythia ovata (Oleaceae).</title>
        <authorList>
            <person name="Jang H."/>
        </authorList>
    </citation>
    <scope>NUCLEOTIDE SEQUENCE [LARGE SCALE GENOMIC DNA]</scope>
</reference>
<dbReference type="AlphaFoldDB" id="A0ABD1QZ61"/>
<gene>
    <name evidence="1" type="ORF">Adt_34472</name>
</gene>
<name>A0ABD1QZ61_9LAMI</name>
<comment type="caution">
    <text evidence="1">The sequence shown here is derived from an EMBL/GenBank/DDBJ whole genome shotgun (WGS) entry which is preliminary data.</text>
</comment>
<accession>A0ABD1QZ61</accession>
<proteinExistence type="predicted"/>
<keyword evidence="2" id="KW-1185">Reference proteome</keyword>
<organism evidence="1 2">
    <name type="scientific">Abeliophyllum distichum</name>
    <dbReference type="NCBI Taxonomy" id="126358"/>
    <lineage>
        <taxon>Eukaryota</taxon>
        <taxon>Viridiplantae</taxon>
        <taxon>Streptophyta</taxon>
        <taxon>Embryophyta</taxon>
        <taxon>Tracheophyta</taxon>
        <taxon>Spermatophyta</taxon>
        <taxon>Magnoliopsida</taxon>
        <taxon>eudicotyledons</taxon>
        <taxon>Gunneridae</taxon>
        <taxon>Pentapetalae</taxon>
        <taxon>asterids</taxon>
        <taxon>lamiids</taxon>
        <taxon>Lamiales</taxon>
        <taxon>Oleaceae</taxon>
        <taxon>Forsythieae</taxon>
        <taxon>Abeliophyllum</taxon>
    </lineage>
</organism>
<evidence type="ECO:0000313" key="1">
    <source>
        <dbReference type="EMBL" id="KAL2481506.1"/>
    </source>
</evidence>
<evidence type="ECO:0000313" key="2">
    <source>
        <dbReference type="Proteomes" id="UP001604336"/>
    </source>
</evidence>
<sequence length="169" mass="19526">MKNISSLVDVTLDMADGLGQNEFDCDELLSLLASLRNVENFTISGWLLEIDQRGRNIACPHLYHYWHEPYFWVDHSVLKSTSLLLEHLKVVQITGFEIQEETLSMVDILLKKALMLNSMSIKSRNDIHWQIVKFPSSQLKIANRSQPKKMTNLAPNKDYYLGFIEEDSI</sequence>
<dbReference type="Proteomes" id="UP001604336">
    <property type="component" value="Unassembled WGS sequence"/>
</dbReference>
<dbReference type="EMBL" id="JBFOLK010000010">
    <property type="protein sequence ID" value="KAL2481506.1"/>
    <property type="molecule type" value="Genomic_DNA"/>
</dbReference>
<protein>
    <submittedName>
        <fullName evidence="1">F-box domain-containing protein</fullName>
    </submittedName>
</protein>